<dbReference type="InterPro" id="IPR029058">
    <property type="entry name" value="AB_hydrolase_fold"/>
</dbReference>
<accession>A0A3E3ECB3</accession>
<sequence>MSNIYDYLKWRGDLSMRIDPFNDIDGLILSELVYVDFDKIVPTFPNEQSYCLKDVANNFSQVNNIEELLDEISFTKESITLLQELAKCPRYQNILLSNYINELDYQSIKQFAAITFQLEDSSIYVAFRGTDDTILGWHEDFQMTYQFPVASQQRAVEYLAKIAEIDFSKSLFYLLCHCDYKMKWYQIFRIYITQKISGVKIRVGGHSKGGNLAVYASSCVNSKISKRIIEIYNNDGPGFNQKMLNTDNYRNISTRIKKFIPESSVFGIMLENLEEKIVVKSSAKGLMQHSGFSWSVEGTQFVCATEMSKDSQTMDAAFKSWLSKVDSKTRKDAVTAVFSILEAAKIEKINDFSEKSLSHLITAIKEIKNMNSDTRNALIQFFKTLIVETYDCSRKEHKKKDTNENNS</sequence>
<dbReference type="Pfam" id="PF11187">
    <property type="entry name" value="Mbeg1-like"/>
    <property type="match status" value="1"/>
</dbReference>
<reference evidence="1 2" key="1">
    <citation type="submission" date="2018-08" db="EMBL/GenBank/DDBJ databases">
        <title>A genome reference for cultivated species of the human gut microbiota.</title>
        <authorList>
            <person name="Zou Y."/>
            <person name="Xue W."/>
            <person name="Luo G."/>
        </authorList>
    </citation>
    <scope>NUCLEOTIDE SEQUENCE [LARGE SCALE GENOMIC DNA]</scope>
    <source>
        <strain evidence="1 2">OM06-4</strain>
    </source>
</reference>
<gene>
    <name evidence="1" type="ORF">DXB93_12855</name>
</gene>
<dbReference type="InterPro" id="IPR024499">
    <property type="entry name" value="Mbeg1-like"/>
</dbReference>
<evidence type="ECO:0000313" key="2">
    <source>
        <dbReference type="Proteomes" id="UP000261032"/>
    </source>
</evidence>
<dbReference type="AlphaFoldDB" id="A0A3E3ECB3"/>
<comment type="caution">
    <text evidence="1">The sequence shown here is derived from an EMBL/GenBank/DDBJ whole genome shotgun (WGS) entry which is preliminary data.</text>
</comment>
<evidence type="ECO:0000313" key="1">
    <source>
        <dbReference type="EMBL" id="RGD83672.1"/>
    </source>
</evidence>
<organism evidence="1 2">
    <name type="scientific">Thomasclavelia ramosa</name>
    <dbReference type="NCBI Taxonomy" id="1547"/>
    <lineage>
        <taxon>Bacteria</taxon>
        <taxon>Bacillati</taxon>
        <taxon>Bacillota</taxon>
        <taxon>Erysipelotrichia</taxon>
        <taxon>Erysipelotrichales</taxon>
        <taxon>Coprobacillaceae</taxon>
        <taxon>Thomasclavelia</taxon>
    </lineage>
</organism>
<proteinExistence type="predicted"/>
<dbReference type="EMBL" id="QUSL01000022">
    <property type="protein sequence ID" value="RGD83672.1"/>
    <property type="molecule type" value="Genomic_DNA"/>
</dbReference>
<dbReference type="RefSeq" id="WP_117581927.1">
    <property type="nucleotide sequence ID" value="NZ_QUSL01000022.1"/>
</dbReference>
<name>A0A3E3ECB3_9FIRM</name>
<dbReference type="Gene3D" id="3.40.50.1820">
    <property type="entry name" value="alpha/beta hydrolase"/>
    <property type="match status" value="1"/>
</dbReference>
<dbReference type="SUPFAM" id="SSF53474">
    <property type="entry name" value="alpha/beta-Hydrolases"/>
    <property type="match status" value="1"/>
</dbReference>
<protein>
    <submittedName>
        <fullName evidence="1">DUF2974 domain-containing protein</fullName>
    </submittedName>
</protein>
<dbReference type="Proteomes" id="UP000261032">
    <property type="component" value="Unassembled WGS sequence"/>
</dbReference>